<reference evidence="3" key="1">
    <citation type="submission" date="2017-05" db="EMBL/GenBank/DDBJ databases">
        <title>Improved OligoMM genomes.</title>
        <authorList>
            <person name="Garzetti D."/>
        </authorList>
    </citation>
    <scope>NUCLEOTIDE SEQUENCE [LARGE SCALE GENOMIC DNA]</scope>
    <source>
        <strain evidence="3">YL45</strain>
    </source>
</reference>
<dbReference type="EMBL" id="NHMP01000001">
    <property type="protein sequence ID" value="OXE50967.1"/>
    <property type="molecule type" value="Genomic_DNA"/>
</dbReference>
<keyword evidence="1" id="KW-1133">Transmembrane helix</keyword>
<comment type="caution">
    <text evidence="2">The sequence shown here is derived from an EMBL/GenBank/DDBJ whole genome shotgun (WGS) entry which is preliminary data.</text>
</comment>
<keyword evidence="1" id="KW-0472">Membrane</keyword>
<sequence length="140" mass="15755">MVFRWQIWFLISFLAVASWSLSNSMNSFGEGEALGEANWEYAIKQDFPSLEAFCQKKGLTSTAKDPAVYTAAPFSDENPLFCSPTLEQAKASYGLFVQTQARKASIRLTFQFIGCWIAILLVSFGAMKFINRNQNKKKSN</sequence>
<proteinExistence type="predicted"/>
<keyword evidence="1" id="KW-0812">Transmembrane</keyword>
<feature type="transmembrane region" description="Helical" evidence="1">
    <location>
        <begin position="108"/>
        <end position="130"/>
    </location>
</feature>
<protein>
    <submittedName>
        <fullName evidence="2">Uncharacterized protein</fullName>
    </submittedName>
</protein>
<organism evidence="2 3">
    <name type="scientific">Turicimonas muris</name>
    <dbReference type="NCBI Taxonomy" id="1796652"/>
    <lineage>
        <taxon>Bacteria</taxon>
        <taxon>Pseudomonadati</taxon>
        <taxon>Pseudomonadota</taxon>
        <taxon>Betaproteobacteria</taxon>
        <taxon>Burkholderiales</taxon>
        <taxon>Sutterellaceae</taxon>
        <taxon>Turicimonas</taxon>
    </lineage>
</organism>
<name>A0A227KSY9_9BURK</name>
<evidence type="ECO:0000256" key="1">
    <source>
        <dbReference type="SAM" id="Phobius"/>
    </source>
</evidence>
<keyword evidence="3" id="KW-1185">Reference proteome</keyword>
<evidence type="ECO:0000313" key="3">
    <source>
        <dbReference type="Proteomes" id="UP000214610"/>
    </source>
</evidence>
<accession>A0A227KSY9</accession>
<dbReference type="Proteomes" id="UP000214610">
    <property type="component" value="Unassembled WGS sequence"/>
</dbReference>
<dbReference type="AlphaFoldDB" id="A0A227KSY9"/>
<evidence type="ECO:0000313" key="2">
    <source>
        <dbReference type="EMBL" id="OXE50967.1"/>
    </source>
</evidence>
<gene>
    <name evidence="2" type="ORF">ADH67_01295</name>
</gene>